<dbReference type="KEGG" id="iag:Igag_0298"/>
<dbReference type="HOGENOM" id="CLU_2645843_0_0_2"/>
<dbReference type="AlphaFoldDB" id="E0SQS2"/>
<evidence type="ECO:0008006" key="3">
    <source>
        <dbReference type="Google" id="ProtNLM"/>
    </source>
</evidence>
<gene>
    <name evidence="1" type="ordered locus">Igag_0298</name>
</gene>
<proteinExistence type="predicted"/>
<keyword evidence="2" id="KW-1185">Reference proteome</keyword>
<dbReference type="STRING" id="583356.Igag_0298"/>
<dbReference type="BioCyc" id="IAGG583356:GHAH-309-MONOMER"/>
<protein>
    <recommendedName>
        <fullName evidence="3">MoaD/ThiS family protein</fullName>
    </recommendedName>
</protein>
<evidence type="ECO:0000313" key="1">
    <source>
        <dbReference type="EMBL" id="ADM27146.1"/>
    </source>
</evidence>
<dbReference type="EMBL" id="CP002098">
    <property type="protein sequence ID" value="ADM27146.1"/>
    <property type="molecule type" value="Genomic_DNA"/>
</dbReference>
<dbReference type="Proteomes" id="UP000001304">
    <property type="component" value="Chromosome"/>
</dbReference>
<sequence length="76" mass="8653">MKIRLIGFSGQKYSLDIEHIESETIRDIVTRVKKVLNLSFDDDEIMVVCNDKQLYLDDPIPSGCNEIELYPLAHGG</sequence>
<accession>E0SQS2</accession>
<name>E0SQS2_IGNAA</name>
<organism evidence="1 2">
    <name type="scientific">Ignisphaera aggregans (strain DSM 17230 / JCM 13409 / AQ1.S1)</name>
    <dbReference type="NCBI Taxonomy" id="583356"/>
    <lineage>
        <taxon>Archaea</taxon>
        <taxon>Thermoproteota</taxon>
        <taxon>Thermoprotei</taxon>
        <taxon>Desulfurococcales</taxon>
        <taxon>Desulfurococcaceae</taxon>
        <taxon>Ignisphaera</taxon>
    </lineage>
</organism>
<reference evidence="1 2" key="1">
    <citation type="journal article" date="2010" name="Stand. Genomic Sci.">
        <title>Complete genome sequence of Ignisphaera aggregans type strain (AQ1.S1).</title>
        <authorList>
            <person name="Goker M."/>
            <person name="Held B."/>
            <person name="Lapidus A."/>
            <person name="Nolan M."/>
            <person name="Spring S."/>
            <person name="Yasawong M."/>
            <person name="Lucas S."/>
            <person name="Glavina Del Rio T."/>
            <person name="Tice H."/>
            <person name="Cheng J.F."/>
            <person name="Goodwin L."/>
            <person name="Tapia R."/>
            <person name="Pitluck S."/>
            <person name="Liolios K."/>
            <person name="Ivanova N."/>
            <person name="Mavromatis K."/>
            <person name="Mikhailova N."/>
            <person name="Pati A."/>
            <person name="Chen A."/>
            <person name="Palaniappan K."/>
            <person name="Brambilla E."/>
            <person name="Land M."/>
            <person name="Hauser L."/>
            <person name="Chang Y.J."/>
            <person name="Jeffries C.D."/>
            <person name="Brettin T."/>
            <person name="Detter J.C."/>
            <person name="Han C."/>
            <person name="Rohde M."/>
            <person name="Sikorski J."/>
            <person name="Woyke T."/>
            <person name="Bristow J."/>
            <person name="Eisen J.A."/>
            <person name="Markowitz V."/>
            <person name="Hugenholtz P."/>
            <person name="Kyrpides N.C."/>
            <person name="Klenk H.P."/>
        </authorList>
    </citation>
    <scope>NUCLEOTIDE SEQUENCE [LARGE SCALE GENOMIC DNA]</scope>
    <source>
        <strain evidence="2">DSM 17230 / JCM 13409 / AQ1.S1</strain>
    </source>
</reference>
<evidence type="ECO:0000313" key="2">
    <source>
        <dbReference type="Proteomes" id="UP000001304"/>
    </source>
</evidence>